<organism evidence="1 2">
    <name type="scientific">Scophthalmus maximus</name>
    <name type="common">Turbot</name>
    <name type="synonym">Psetta maxima</name>
    <dbReference type="NCBI Taxonomy" id="52904"/>
    <lineage>
        <taxon>Eukaryota</taxon>
        <taxon>Metazoa</taxon>
        <taxon>Chordata</taxon>
        <taxon>Craniata</taxon>
        <taxon>Vertebrata</taxon>
        <taxon>Euteleostomi</taxon>
        <taxon>Actinopterygii</taxon>
        <taxon>Neopterygii</taxon>
        <taxon>Teleostei</taxon>
        <taxon>Neoteleostei</taxon>
        <taxon>Acanthomorphata</taxon>
        <taxon>Carangaria</taxon>
        <taxon>Pleuronectiformes</taxon>
        <taxon>Pleuronectoidei</taxon>
        <taxon>Scophthalmidae</taxon>
        <taxon>Scophthalmus</taxon>
    </lineage>
</organism>
<evidence type="ECO:0000313" key="2">
    <source>
        <dbReference type="Proteomes" id="UP000438429"/>
    </source>
</evidence>
<evidence type="ECO:0000313" key="1">
    <source>
        <dbReference type="EMBL" id="KAF0040078.1"/>
    </source>
</evidence>
<protein>
    <submittedName>
        <fullName evidence="1">Uncharacterized protein</fullName>
    </submittedName>
</protein>
<dbReference type="Proteomes" id="UP000438429">
    <property type="component" value="Unassembled WGS sequence"/>
</dbReference>
<gene>
    <name evidence="1" type="ORF">F2P81_008313</name>
</gene>
<sequence>MLSDVLPVQATFRPSKSKIQNFRTNIDFAGLVRKLQQVKIFFRNSGAKRAPWLHAACCKKRDTASLHGWRQHAVHSAGTGEAAGRASRPLAITSIDNAVTLPAGPRRSSVLKPGTAVIDRAGFSKATVQIGEANLRPVRRLVALSESEPPGLADLVKAYNTMSAPMRVGAKGSSSKISRTK</sequence>
<accession>A0A6A4T6Y4</accession>
<proteinExistence type="predicted"/>
<reference evidence="1 2" key="1">
    <citation type="submission" date="2019-06" db="EMBL/GenBank/DDBJ databases">
        <title>Draft genomes of female and male turbot (Scophthalmus maximus).</title>
        <authorList>
            <person name="Xu H."/>
            <person name="Xu X.-W."/>
            <person name="Shao C."/>
            <person name="Chen S."/>
        </authorList>
    </citation>
    <scope>NUCLEOTIDE SEQUENCE [LARGE SCALE GENOMIC DNA]</scope>
    <source>
        <strain evidence="1">Ysfricsl-2016a</strain>
        <tissue evidence="1">Blood</tissue>
    </source>
</reference>
<dbReference type="EMBL" id="VEVO01000007">
    <property type="protein sequence ID" value="KAF0040078.1"/>
    <property type="molecule type" value="Genomic_DNA"/>
</dbReference>
<dbReference type="AlphaFoldDB" id="A0A6A4T6Y4"/>
<name>A0A6A4T6Y4_SCOMX</name>
<comment type="caution">
    <text evidence="1">The sequence shown here is derived from an EMBL/GenBank/DDBJ whole genome shotgun (WGS) entry which is preliminary data.</text>
</comment>